<name>A0A1J4MNI8_9CRYT</name>
<keyword evidence="2" id="KW-0472">Membrane</keyword>
<keyword evidence="2" id="KW-0812">Transmembrane</keyword>
<dbReference type="GeneID" id="92367230"/>
<feature type="region of interest" description="Disordered" evidence="1">
    <location>
        <begin position="51"/>
        <end position="88"/>
    </location>
</feature>
<sequence length="162" mass="18374">MLGENLKMMHHNTPHLGGAGGKVKRSPTAVFTNKGINTSKIKKENHKHNVHLEHSNRDKKKLNGSKEHHNKGNHHEYIKSKNESNNVTEDPINHHIVMHSDHKEAEQSSQKKVNEENSHTKKSKKSFTKIQRFQMAFLGSLVAANVVVFTVAFCLPVSYFPI</sequence>
<proteinExistence type="predicted"/>
<keyword evidence="4" id="KW-1185">Reference proteome</keyword>
<protein>
    <recommendedName>
        <fullName evidence="5">Transmembrane protein</fullName>
    </recommendedName>
</protein>
<keyword evidence="2" id="KW-1133">Transmembrane helix</keyword>
<gene>
    <name evidence="3" type="ORF">cand_030460</name>
</gene>
<feature type="region of interest" description="Disordered" evidence="1">
    <location>
        <begin position="1"/>
        <end position="26"/>
    </location>
</feature>
<evidence type="ECO:0000313" key="4">
    <source>
        <dbReference type="Proteomes" id="UP000186804"/>
    </source>
</evidence>
<comment type="caution">
    <text evidence="3">The sequence shown here is derived from an EMBL/GenBank/DDBJ whole genome shotgun (WGS) entry which is preliminary data.</text>
</comment>
<feature type="transmembrane region" description="Helical" evidence="2">
    <location>
        <begin position="135"/>
        <end position="159"/>
    </location>
</feature>
<dbReference type="Proteomes" id="UP000186804">
    <property type="component" value="Unassembled WGS sequence"/>
</dbReference>
<reference evidence="3 4" key="1">
    <citation type="submission" date="2016-10" db="EMBL/GenBank/DDBJ databases">
        <title>Reductive evolution of mitochondrial metabolism and differential evolution of invasion-related proteins in Cryptosporidium.</title>
        <authorList>
            <person name="Liu S."/>
            <person name="Roellig D.M."/>
            <person name="Guo Y."/>
            <person name="Li N."/>
            <person name="Frace M.A."/>
            <person name="Tang K."/>
            <person name="Zhang L."/>
            <person name="Feng Y."/>
            <person name="Xiao L."/>
        </authorList>
    </citation>
    <scope>NUCLEOTIDE SEQUENCE [LARGE SCALE GENOMIC DNA]</scope>
    <source>
        <strain evidence="3">30847</strain>
    </source>
</reference>
<evidence type="ECO:0000256" key="1">
    <source>
        <dbReference type="SAM" id="MobiDB-lite"/>
    </source>
</evidence>
<feature type="compositionally biased region" description="Basic and acidic residues" evidence="1">
    <location>
        <begin position="73"/>
        <end position="82"/>
    </location>
</feature>
<organism evidence="3 4">
    <name type="scientific">Cryptosporidium andersoni</name>
    <dbReference type="NCBI Taxonomy" id="117008"/>
    <lineage>
        <taxon>Eukaryota</taxon>
        <taxon>Sar</taxon>
        <taxon>Alveolata</taxon>
        <taxon>Apicomplexa</taxon>
        <taxon>Conoidasida</taxon>
        <taxon>Coccidia</taxon>
        <taxon>Eucoccidiorida</taxon>
        <taxon>Eimeriorina</taxon>
        <taxon>Cryptosporidiidae</taxon>
        <taxon>Cryptosporidium</taxon>
    </lineage>
</organism>
<evidence type="ECO:0000313" key="3">
    <source>
        <dbReference type="EMBL" id="OII75801.1"/>
    </source>
</evidence>
<evidence type="ECO:0008006" key="5">
    <source>
        <dbReference type="Google" id="ProtNLM"/>
    </source>
</evidence>
<feature type="compositionally biased region" description="Basic residues" evidence="1">
    <location>
        <begin position="57"/>
        <end position="72"/>
    </location>
</feature>
<dbReference type="EMBL" id="LRBS01000085">
    <property type="protein sequence ID" value="OII75801.1"/>
    <property type="molecule type" value="Genomic_DNA"/>
</dbReference>
<evidence type="ECO:0000256" key="2">
    <source>
        <dbReference type="SAM" id="Phobius"/>
    </source>
</evidence>
<dbReference type="AlphaFoldDB" id="A0A1J4MNI8"/>
<accession>A0A1J4MNI8</accession>
<feature type="region of interest" description="Disordered" evidence="1">
    <location>
        <begin position="101"/>
        <end position="126"/>
    </location>
</feature>
<dbReference type="OrthoDB" id="10313724at2759"/>
<dbReference type="RefSeq" id="XP_067067647.1">
    <property type="nucleotide sequence ID" value="XM_067213273.1"/>
</dbReference>
<dbReference type="VEuPathDB" id="CryptoDB:cand_030460"/>